<proteinExistence type="predicted"/>
<feature type="region of interest" description="Disordered" evidence="1">
    <location>
        <begin position="563"/>
        <end position="604"/>
    </location>
</feature>
<evidence type="ECO:0000313" key="3">
    <source>
        <dbReference type="EMBL" id="VVP87745.1"/>
    </source>
</evidence>
<protein>
    <recommendedName>
        <fullName evidence="2">Integrase catalytic domain-containing protein</fullName>
    </recommendedName>
</protein>
<dbReference type="InterPro" id="IPR015378">
    <property type="entry name" value="Transposase-like_Mu_C"/>
</dbReference>
<name>A0A5E7SP76_PSEFL</name>
<dbReference type="Proteomes" id="UP000326452">
    <property type="component" value="Unassembled WGS sequence"/>
</dbReference>
<evidence type="ECO:0000313" key="4">
    <source>
        <dbReference type="Proteomes" id="UP000326452"/>
    </source>
</evidence>
<sequence length="604" mass="68570">MRSLKISPGETILCHGEIAEVVACLSHDRIQVIYLKTKKQAVITPDDISMAINHELLDRKKQEPASDLSLFTDQQVIEAQRRFDILSTHLTSEHSKRTPVAAIAQELGLSTQRTYKLIARYEKSADLCTLINDSRGRKKGTSCLSENLELIIQTAIASSKGPSSTIANIYRNVCEMCANANTKPPSLKAVRTRVHRQPNKERSIKVYGAKKARQDNNIRPHRFTTHAPLDLVQIDHCKVDCEVVDQVHRKAIARPWLTLAIDVHTRVVLGFYLTLEHPSALSNAMCMIHSVLPKNKWLKKVGVNDTEYPFYGLPRRIHVDNGKDFRSAAFISGCAENGIKLTWRPPATPHHGAHIERLIGTLMTRVRGLPGATLSSAHDKKQYSNIPVPAMTLPELLAWTTEQIGIYHKQRHSSLGCSPLYYWEQCFRNKEGFLTSPDLIVDSRKFLLDFLPFKRGTLQRGGVRINGIDYYSPALTAFSIRTRCVIRYSPASLALIWVKPEGFNEYIECSYSDMRLPDVSKTEYIQARKELAKHDNKRVHSQEVFAAIERNAKLVNTSTQLTRKARLNAERRKHRPELPSEESIKKREPGFVDYSRPPKIYDVE</sequence>
<dbReference type="EMBL" id="CABVJC010000002">
    <property type="protein sequence ID" value="VVP87745.1"/>
    <property type="molecule type" value="Genomic_DNA"/>
</dbReference>
<feature type="domain" description="Integrase catalytic" evidence="2">
    <location>
        <begin position="224"/>
        <end position="427"/>
    </location>
</feature>
<dbReference type="PROSITE" id="PS50994">
    <property type="entry name" value="INTEGRASE"/>
    <property type="match status" value="1"/>
</dbReference>
<accession>A0A5E7SP76</accession>
<evidence type="ECO:0000259" key="2">
    <source>
        <dbReference type="PROSITE" id="PS50994"/>
    </source>
</evidence>
<reference evidence="3 4" key="1">
    <citation type="submission" date="2019-09" db="EMBL/GenBank/DDBJ databases">
        <authorList>
            <person name="Chandra G."/>
            <person name="Truman W A."/>
        </authorList>
    </citation>
    <scope>NUCLEOTIDE SEQUENCE [LARGE SCALE GENOMIC DNA]</scope>
    <source>
        <strain evidence="3">PS941</strain>
    </source>
</reference>
<evidence type="ECO:0000256" key="1">
    <source>
        <dbReference type="SAM" id="MobiDB-lite"/>
    </source>
</evidence>
<dbReference type="GO" id="GO:0015074">
    <property type="term" value="P:DNA integration"/>
    <property type="evidence" value="ECO:0007669"/>
    <property type="project" value="InterPro"/>
</dbReference>
<dbReference type="Pfam" id="PF09299">
    <property type="entry name" value="Mu-transpos_C"/>
    <property type="match status" value="1"/>
</dbReference>
<feature type="compositionally biased region" description="Basic residues" evidence="1">
    <location>
        <begin position="563"/>
        <end position="575"/>
    </location>
</feature>
<dbReference type="InterPro" id="IPR001584">
    <property type="entry name" value="Integrase_cat-core"/>
</dbReference>
<dbReference type="GO" id="GO:0003676">
    <property type="term" value="F:nucleic acid binding"/>
    <property type="evidence" value="ECO:0007669"/>
    <property type="project" value="InterPro"/>
</dbReference>
<dbReference type="AlphaFoldDB" id="A0A5E7SP76"/>
<gene>
    <name evidence="3" type="ORF">PS941_01376</name>
</gene>
<dbReference type="Gene3D" id="3.30.420.10">
    <property type="entry name" value="Ribonuclease H-like superfamily/Ribonuclease H"/>
    <property type="match status" value="1"/>
</dbReference>
<feature type="compositionally biased region" description="Basic and acidic residues" evidence="1">
    <location>
        <begin position="576"/>
        <end position="590"/>
    </location>
</feature>
<dbReference type="InterPro" id="IPR012337">
    <property type="entry name" value="RNaseH-like_sf"/>
</dbReference>
<dbReference type="InterPro" id="IPR036397">
    <property type="entry name" value="RNaseH_sf"/>
</dbReference>
<dbReference type="SUPFAM" id="SSF53098">
    <property type="entry name" value="Ribonuclease H-like"/>
    <property type="match status" value="1"/>
</dbReference>
<organism evidence="3 4">
    <name type="scientific">Pseudomonas fluorescens</name>
    <dbReference type="NCBI Taxonomy" id="294"/>
    <lineage>
        <taxon>Bacteria</taxon>
        <taxon>Pseudomonadati</taxon>
        <taxon>Pseudomonadota</taxon>
        <taxon>Gammaproteobacteria</taxon>
        <taxon>Pseudomonadales</taxon>
        <taxon>Pseudomonadaceae</taxon>
        <taxon>Pseudomonas</taxon>
    </lineage>
</organism>